<name>A0ACB1AKF8_MELEN</name>
<organism evidence="1 2">
    <name type="scientific">Meloidogyne enterolobii</name>
    <name type="common">Root-knot nematode worm</name>
    <name type="synonym">Meloidogyne mayaguensis</name>
    <dbReference type="NCBI Taxonomy" id="390850"/>
    <lineage>
        <taxon>Eukaryota</taxon>
        <taxon>Metazoa</taxon>
        <taxon>Ecdysozoa</taxon>
        <taxon>Nematoda</taxon>
        <taxon>Chromadorea</taxon>
        <taxon>Rhabditida</taxon>
        <taxon>Tylenchina</taxon>
        <taxon>Tylenchomorpha</taxon>
        <taxon>Tylenchoidea</taxon>
        <taxon>Meloidogynidae</taxon>
        <taxon>Meloidogyninae</taxon>
        <taxon>Meloidogyne</taxon>
    </lineage>
</organism>
<keyword evidence="2" id="KW-1185">Reference proteome</keyword>
<accession>A0ACB1AKF8</accession>
<dbReference type="EMBL" id="CAVMJV010000090">
    <property type="protein sequence ID" value="CAK5091728.1"/>
    <property type="molecule type" value="Genomic_DNA"/>
</dbReference>
<sequence length="105" mass="11994">MDSDVIKAFNKLLVSMQECKGGIVSKQKVVDITKAAMNAVRYFKHVVFIVERYLVKVKEKNFLGAFFRRVGVSASLLIRLVKTESVNAIRFLVVKCSLFDKNRDH</sequence>
<evidence type="ECO:0000313" key="2">
    <source>
        <dbReference type="Proteomes" id="UP001497535"/>
    </source>
</evidence>
<dbReference type="Proteomes" id="UP001497535">
    <property type="component" value="Unassembled WGS sequence"/>
</dbReference>
<reference evidence="1" key="1">
    <citation type="submission" date="2023-11" db="EMBL/GenBank/DDBJ databases">
        <authorList>
            <person name="Poullet M."/>
        </authorList>
    </citation>
    <scope>NUCLEOTIDE SEQUENCE</scope>
    <source>
        <strain evidence="1">E1834</strain>
    </source>
</reference>
<proteinExistence type="predicted"/>
<gene>
    <name evidence="1" type="ORF">MENTE1834_LOCUS39589</name>
</gene>
<evidence type="ECO:0000313" key="1">
    <source>
        <dbReference type="EMBL" id="CAK5091728.1"/>
    </source>
</evidence>
<comment type="caution">
    <text evidence="1">The sequence shown here is derived from an EMBL/GenBank/DDBJ whole genome shotgun (WGS) entry which is preliminary data.</text>
</comment>
<protein>
    <submittedName>
        <fullName evidence="1">Uncharacterized protein</fullName>
    </submittedName>
</protein>